<sequence>MKGIRINEKEKNLPRTLAVLGFVVSLLGIVLSAATNPQGTTTLPGLDLQLSATGLIGVLIAVAFLFAKNNVVEKIGYGILAINATVGIANISARGIELTSIATVLDLVVMILFLVSSVYYFVVACLDYFGYSKFGVNGKENTKLGTLKGWNKLVENNTLTNEEYDVVKKVVLKSDLSSKAFSELEDMRKLLEARLASADDLKAFVASISK</sequence>
<evidence type="ECO:0000313" key="3">
    <source>
        <dbReference type="Proteomes" id="UP000289841"/>
    </source>
</evidence>
<proteinExistence type="predicted"/>
<dbReference type="Proteomes" id="UP000289841">
    <property type="component" value="Chromosome"/>
</dbReference>
<feature type="transmembrane region" description="Helical" evidence="1">
    <location>
        <begin position="108"/>
        <end position="129"/>
    </location>
</feature>
<name>A0A449BDN2_HAPAX</name>
<keyword evidence="1" id="KW-1133">Transmembrane helix</keyword>
<keyword evidence="3" id="KW-1185">Reference proteome</keyword>
<keyword evidence="1" id="KW-0472">Membrane</keyword>
<organism evidence="2 3">
    <name type="scientific">Haploplasma axanthum</name>
    <name type="common">Acholeplasma axanthum</name>
    <dbReference type="NCBI Taxonomy" id="29552"/>
    <lineage>
        <taxon>Bacteria</taxon>
        <taxon>Bacillati</taxon>
        <taxon>Mycoplasmatota</taxon>
        <taxon>Mollicutes</taxon>
        <taxon>Acholeplasmatales</taxon>
        <taxon>Acholeplasmataceae</taxon>
        <taxon>Haploplasma</taxon>
    </lineage>
</organism>
<evidence type="ECO:0000313" key="2">
    <source>
        <dbReference type="EMBL" id="VEU80564.1"/>
    </source>
</evidence>
<keyword evidence="1" id="KW-0812">Transmembrane</keyword>
<evidence type="ECO:0000256" key="1">
    <source>
        <dbReference type="SAM" id="Phobius"/>
    </source>
</evidence>
<feature type="transmembrane region" description="Helical" evidence="1">
    <location>
        <begin position="79"/>
        <end position="96"/>
    </location>
</feature>
<reference evidence="2 3" key="1">
    <citation type="submission" date="2019-01" db="EMBL/GenBank/DDBJ databases">
        <authorList>
            <consortium name="Pathogen Informatics"/>
        </authorList>
    </citation>
    <scope>NUCLEOTIDE SEQUENCE [LARGE SCALE GENOMIC DNA]</scope>
    <source>
        <strain evidence="2 3">NCTC10138</strain>
    </source>
</reference>
<feature type="transmembrane region" description="Helical" evidence="1">
    <location>
        <begin position="48"/>
        <end position="67"/>
    </location>
</feature>
<dbReference type="RefSeq" id="WP_026390210.1">
    <property type="nucleotide sequence ID" value="NZ_LR215048.1"/>
</dbReference>
<dbReference type="EMBL" id="LR215048">
    <property type="protein sequence ID" value="VEU80564.1"/>
    <property type="molecule type" value="Genomic_DNA"/>
</dbReference>
<dbReference type="KEGG" id="aaxa:NCTC10138_00940"/>
<gene>
    <name evidence="2" type="ORF">NCTC10138_00940</name>
</gene>
<accession>A0A449BDN2</accession>
<dbReference type="AlphaFoldDB" id="A0A449BDN2"/>
<dbReference type="STRING" id="1278311.GCA_000428705_00554"/>
<dbReference type="OrthoDB" id="9996615at2"/>
<protein>
    <submittedName>
        <fullName evidence="2">Uncharacterized protein</fullName>
    </submittedName>
</protein>